<keyword evidence="2" id="KW-1185">Reference proteome</keyword>
<proteinExistence type="predicted"/>
<reference evidence="1 2" key="1">
    <citation type="journal article" date="2019" name="Environ. Microbiol.">
        <title>Species interactions and distinct microbial communities in high Arctic permafrost affected cryosols are associated with the CH4 and CO2 gas fluxes.</title>
        <authorList>
            <person name="Altshuler I."/>
            <person name="Hamel J."/>
            <person name="Turney S."/>
            <person name="Magnuson E."/>
            <person name="Levesque R."/>
            <person name="Greer C."/>
            <person name="Whyte L.G."/>
        </authorList>
    </citation>
    <scope>NUCLEOTIDE SEQUENCE [LARGE SCALE GENOMIC DNA]</scope>
    <source>
        <strain evidence="1 2">42</strain>
    </source>
</reference>
<dbReference type="EMBL" id="RCZH01000011">
    <property type="protein sequence ID" value="TPG38085.1"/>
    <property type="molecule type" value="Genomic_DNA"/>
</dbReference>
<dbReference type="Proteomes" id="UP000319700">
    <property type="component" value="Unassembled WGS sequence"/>
</dbReference>
<organism evidence="1 2">
    <name type="scientific">Flavobacterium pectinovorum</name>
    <dbReference type="NCBI Taxonomy" id="29533"/>
    <lineage>
        <taxon>Bacteria</taxon>
        <taxon>Pseudomonadati</taxon>
        <taxon>Bacteroidota</taxon>
        <taxon>Flavobacteriia</taxon>
        <taxon>Flavobacteriales</taxon>
        <taxon>Flavobacteriaceae</taxon>
        <taxon>Flavobacterium</taxon>
    </lineage>
</organism>
<sequence>MGYFVTKSQGFGINTLKKTKRFGFIIEIEMTRLWIYQNNYIKNALSKTRHFIYFNHTGNNKKLKKTSLNPFNP</sequence>
<accession>A0A502EK39</accession>
<gene>
    <name evidence="1" type="ORF">EAH81_16740</name>
</gene>
<comment type="caution">
    <text evidence="1">The sequence shown here is derived from an EMBL/GenBank/DDBJ whole genome shotgun (WGS) entry which is preliminary data.</text>
</comment>
<dbReference type="AlphaFoldDB" id="A0A502EK39"/>
<evidence type="ECO:0000313" key="1">
    <source>
        <dbReference type="EMBL" id="TPG38085.1"/>
    </source>
</evidence>
<name>A0A502EK39_9FLAO</name>
<protein>
    <submittedName>
        <fullName evidence="1">Uncharacterized protein</fullName>
    </submittedName>
</protein>
<evidence type="ECO:0000313" key="2">
    <source>
        <dbReference type="Proteomes" id="UP000319700"/>
    </source>
</evidence>